<dbReference type="Proteomes" id="UP000287866">
    <property type="component" value="Unassembled WGS sequence"/>
</dbReference>
<dbReference type="InterPro" id="IPR029044">
    <property type="entry name" value="Nucleotide-diphossugar_trans"/>
</dbReference>
<dbReference type="PANTHER" id="PTHR43179:SF12">
    <property type="entry name" value="GALACTOFURANOSYLTRANSFERASE GLFT2"/>
    <property type="match status" value="1"/>
</dbReference>
<evidence type="ECO:0000259" key="6">
    <source>
        <dbReference type="Pfam" id="PF02709"/>
    </source>
</evidence>
<dbReference type="InterPro" id="IPR001173">
    <property type="entry name" value="Glyco_trans_2-like"/>
</dbReference>
<protein>
    <submittedName>
        <fullName evidence="7">Glycosyltransferase</fullName>
    </submittedName>
</protein>
<evidence type="ECO:0000256" key="1">
    <source>
        <dbReference type="ARBA" id="ARBA00004776"/>
    </source>
</evidence>
<evidence type="ECO:0000259" key="5">
    <source>
        <dbReference type="Pfam" id="PF00535"/>
    </source>
</evidence>
<comment type="pathway">
    <text evidence="1">Cell wall biogenesis; cell wall polysaccharide biosynthesis.</text>
</comment>
<dbReference type="GO" id="GO:0016757">
    <property type="term" value="F:glycosyltransferase activity"/>
    <property type="evidence" value="ECO:0007669"/>
    <property type="project" value="UniProtKB-KW"/>
</dbReference>
<keyword evidence="8" id="KW-1185">Reference proteome</keyword>
<comment type="caution">
    <text evidence="7">The sequence shown here is derived from an EMBL/GenBank/DDBJ whole genome shotgun (WGS) entry which is preliminary data.</text>
</comment>
<dbReference type="Gene3D" id="3.90.550.10">
    <property type="entry name" value="Spore Coat Polysaccharide Biosynthesis Protein SpsA, Chain A"/>
    <property type="match status" value="1"/>
</dbReference>
<evidence type="ECO:0000313" key="7">
    <source>
        <dbReference type="EMBL" id="NHA68456.1"/>
    </source>
</evidence>
<evidence type="ECO:0000256" key="2">
    <source>
        <dbReference type="ARBA" id="ARBA00006739"/>
    </source>
</evidence>
<reference evidence="7" key="1">
    <citation type="submission" date="2020-03" db="EMBL/GenBank/DDBJ databases">
        <title>Phycicoccus flavus sp. nov., a novel endophytic actinobacterium isolated from branch of Kandelia candel.</title>
        <authorList>
            <person name="Tuo L."/>
        </authorList>
    </citation>
    <scope>NUCLEOTIDE SEQUENCE</scope>
    <source>
        <strain evidence="7">CMS6Z-2</strain>
    </source>
</reference>
<proteinExistence type="inferred from homology"/>
<dbReference type="SUPFAM" id="SSF53448">
    <property type="entry name" value="Nucleotide-diphospho-sugar transferases"/>
    <property type="match status" value="1"/>
</dbReference>
<organism evidence="7 8">
    <name type="scientific">Phycicoccus flavus</name>
    <dbReference type="NCBI Taxonomy" id="2502783"/>
    <lineage>
        <taxon>Bacteria</taxon>
        <taxon>Bacillati</taxon>
        <taxon>Actinomycetota</taxon>
        <taxon>Actinomycetes</taxon>
        <taxon>Micrococcales</taxon>
        <taxon>Intrasporangiaceae</taxon>
        <taxon>Phycicoccus</taxon>
    </lineage>
</organism>
<dbReference type="InterPro" id="IPR027791">
    <property type="entry name" value="Galactosyl_T_C"/>
</dbReference>
<accession>A0A8T6R3M5</accession>
<keyword evidence="3" id="KW-0328">Glycosyltransferase</keyword>
<dbReference type="RefSeq" id="WP_164896275.1">
    <property type="nucleotide sequence ID" value="NZ_SAYU02000029.1"/>
</dbReference>
<sequence>MSPRPPWGTPVPANRWDLVEGQDAPVRTVGVVVLHYRQQRQLERTLNALARQDYPSDSVDVVVTDDGTDPPPSVPDGVGLVTQEDLGFRAAAARNAGARRTRGEVLVFLDADCAPEPSFLRAVTRLPRLLPEAVVVGRRRHADLATVPVDRPIETGGPEHELTEPTWLREAYAGSADLLHADALSFRHVISAALACSRWWFDHVGGFDEGFTTYGGEDWEWAARAWDAGGLLAHAADATVWHDGPDAGAEPRTWGSEGAAHAKDLESLAVAARVGVPGVTTRALDLGADDVVVTVSPRFDLAALVVTLDPLLQAAPTARLLLGDRHAAQLPHEHRVRPRPDGDVDDVPDVALLDTAGRYRRHVHLHAPAHAAPATWQRLLSDVDRADAPARTTVEHLGRPLVEVRSLRAMRRASLWEKPDLAAPHTLSAAATDVTPTGSGVARLFRTGHPGPQGTAP</sequence>
<name>A0A8T6R3M5_9MICO</name>
<gene>
    <name evidence="7" type="ORF">EPD83_010395</name>
</gene>
<dbReference type="PANTHER" id="PTHR43179">
    <property type="entry name" value="RHAMNOSYLTRANSFERASE WBBL"/>
    <property type="match status" value="1"/>
</dbReference>
<comment type="similarity">
    <text evidence="2">Belongs to the glycosyltransferase 2 family.</text>
</comment>
<dbReference type="AlphaFoldDB" id="A0A8T6R3M5"/>
<keyword evidence="4" id="KW-0808">Transferase</keyword>
<evidence type="ECO:0000313" key="8">
    <source>
        <dbReference type="Proteomes" id="UP000287866"/>
    </source>
</evidence>
<dbReference type="Pfam" id="PF02709">
    <property type="entry name" value="Glyco_transf_7C"/>
    <property type="match status" value="1"/>
</dbReference>
<dbReference type="Pfam" id="PF00535">
    <property type="entry name" value="Glycos_transf_2"/>
    <property type="match status" value="1"/>
</dbReference>
<feature type="domain" description="Galactosyltransferase C-terminal" evidence="6">
    <location>
        <begin position="188"/>
        <end position="230"/>
    </location>
</feature>
<evidence type="ECO:0000256" key="3">
    <source>
        <dbReference type="ARBA" id="ARBA00022676"/>
    </source>
</evidence>
<evidence type="ECO:0000256" key="4">
    <source>
        <dbReference type="ARBA" id="ARBA00022679"/>
    </source>
</evidence>
<dbReference type="EMBL" id="SAYU02000029">
    <property type="protein sequence ID" value="NHA68456.1"/>
    <property type="molecule type" value="Genomic_DNA"/>
</dbReference>
<feature type="domain" description="Glycosyltransferase 2-like" evidence="5">
    <location>
        <begin position="31"/>
        <end position="153"/>
    </location>
</feature>